<dbReference type="PANTHER" id="PTHR15710">
    <property type="entry name" value="E3 UBIQUITIN-PROTEIN LIGASE PRAJA"/>
    <property type="match status" value="1"/>
</dbReference>
<evidence type="ECO:0000256" key="2">
    <source>
        <dbReference type="ARBA" id="ARBA00012483"/>
    </source>
</evidence>
<dbReference type="SMR" id="A0A1J6KGZ8"/>
<dbReference type="EC" id="2.3.2.27" evidence="2"/>
<dbReference type="Pfam" id="PF13639">
    <property type="entry name" value="zf-RING_2"/>
    <property type="match status" value="1"/>
</dbReference>
<evidence type="ECO:0000256" key="6">
    <source>
        <dbReference type="PROSITE-ProRule" id="PRU00175"/>
    </source>
</evidence>
<gene>
    <name evidence="8" type="primary">RDUF1_0</name>
    <name evidence="8" type="ORF">A4A49_55484</name>
</gene>
<accession>A0A1J6KGZ8</accession>
<dbReference type="GO" id="GO:0005737">
    <property type="term" value="C:cytoplasm"/>
    <property type="evidence" value="ECO:0007669"/>
    <property type="project" value="TreeGrafter"/>
</dbReference>
<dbReference type="OMA" id="PNSHQSD"/>
<dbReference type="FunFam" id="3.30.40.10:FF:000781">
    <property type="entry name" value="Uncharacterized protein"/>
    <property type="match status" value="1"/>
</dbReference>
<keyword evidence="9" id="KW-1185">Reference proteome</keyword>
<dbReference type="Gramene" id="OIT27948">
    <property type="protein sequence ID" value="OIT27948"/>
    <property type="gene ID" value="A4A49_55484"/>
</dbReference>
<dbReference type="SUPFAM" id="SSF57850">
    <property type="entry name" value="RING/U-box"/>
    <property type="match status" value="1"/>
</dbReference>
<dbReference type="GO" id="GO:0008270">
    <property type="term" value="F:zinc ion binding"/>
    <property type="evidence" value="ECO:0007669"/>
    <property type="project" value="UniProtKB-KW"/>
</dbReference>
<comment type="caution">
    <text evidence="8">The sequence shown here is derived from an EMBL/GenBank/DDBJ whole genome shotgun (WGS) entry which is preliminary data.</text>
</comment>
<dbReference type="InterPro" id="IPR013083">
    <property type="entry name" value="Znf_RING/FYVE/PHD"/>
</dbReference>
<evidence type="ECO:0000256" key="3">
    <source>
        <dbReference type="ARBA" id="ARBA00022723"/>
    </source>
</evidence>
<dbReference type="Proteomes" id="UP000187609">
    <property type="component" value="Unassembled WGS sequence"/>
</dbReference>
<dbReference type="AlphaFoldDB" id="A0A1J6KGZ8"/>
<dbReference type="Gene3D" id="3.30.40.10">
    <property type="entry name" value="Zinc/RING finger domain, C3HC4 (zinc finger)"/>
    <property type="match status" value="1"/>
</dbReference>
<name>A0A1J6KGZ8_NICAT</name>
<evidence type="ECO:0000256" key="1">
    <source>
        <dbReference type="ARBA" id="ARBA00000900"/>
    </source>
</evidence>
<comment type="catalytic activity">
    <reaction evidence="1">
        <text>S-ubiquitinyl-[E2 ubiquitin-conjugating enzyme]-L-cysteine + [acceptor protein]-L-lysine = [E2 ubiquitin-conjugating enzyme]-L-cysteine + N(6)-ubiquitinyl-[acceptor protein]-L-lysine.</text>
        <dbReference type="EC" id="2.3.2.27"/>
    </reaction>
</comment>
<keyword evidence="3" id="KW-0479">Metal-binding</keyword>
<dbReference type="GO" id="GO:0061630">
    <property type="term" value="F:ubiquitin protein ligase activity"/>
    <property type="evidence" value="ECO:0007669"/>
    <property type="project" value="UniProtKB-EC"/>
</dbReference>
<dbReference type="InterPro" id="IPR001841">
    <property type="entry name" value="Znf_RING"/>
</dbReference>
<keyword evidence="5" id="KW-0862">Zinc</keyword>
<evidence type="ECO:0000256" key="4">
    <source>
        <dbReference type="ARBA" id="ARBA00022771"/>
    </source>
</evidence>
<organism evidence="8 9">
    <name type="scientific">Nicotiana attenuata</name>
    <name type="common">Coyote tobacco</name>
    <dbReference type="NCBI Taxonomy" id="49451"/>
    <lineage>
        <taxon>Eukaryota</taxon>
        <taxon>Viridiplantae</taxon>
        <taxon>Streptophyta</taxon>
        <taxon>Embryophyta</taxon>
        <taxon>Tracheophyta</taxon>
        <taxon>Spermatophyta</taxon>
        <taxon>Magnoliopsida</taxon>
        <taxon>eudicotyledons</taxon>
        <taxon>Gunneridae</taxon>
        <taxon>Pentapetalae</taxon>
        <taxon>asterids</taxon>
        <taxon>lamiids</taxon>
        <taxon>Solanales</taxon>
        <taxon>Solanaceae</taxon>
        <taxon>Nicotianoideae</taxon>
        <taxon>Nicotianeae</taxon>
        <taxon>Nicotiana</taxon>
    </lineage>
</organism>
<dbReference type="PROSITE" id="PS50089">
    <property type="entry name" value="ZF_RING_2"/>
    <property type="match status" value="1"/>
</dbReference>
<dbReference type="GO" id="GO:0016567">
    <property type="term" value="P:protein ubiquitination"/>
    <property type="evidence" value="ECO:0007669"/>
    <property type="project" value="TreeGrafter"/>
</dbReference>
<evidence type="ECO:0000256" key="5">
    <source>
        <dbReference type="ARBA" id="ARBA00022833"/>
    </source>
</evidence>
<sequence length="129" mass="14659">MVVDIVRRRPQEIPNSHQSDHGEADEGEIALIERTVNLPSFDLETEVVPIPASRHAVKALEKVSAENLNMKVNLAENCTICFDNLIAEGVVEVTRMPCKHLFHGDCIVQWLQRNHVRPLCRFKLPLDKN</sequence>
<evidence type="ECO:0000313" key="8">
    <source>
        <dbReference type="EMBL" id="OIT27948.1"/>
    </source>
</evidence>
<dbReference type="SMART" id="SM00184">
    <property type="entry name" value="RING"/>
    <property type="match status" value="1"/>
</dbReference>
<dbReference type="PANTHER" id="PTHR15710:SF178">
    <property type="entry name" value="RING-H2 FINGER PROTEIN ATL50"/>
    <property type="match status" value="1"/>
</dbReference>
<dbReference type="EMBL" id="MJEQ01002221">
    <property type="protein sequence ID" value="OIT27948.1"/>
    <property type="molecule type" value="Genomic_DNA"/>
</dbReference>
<proteinExistence type="predicted"/>
<evidence type="ECO:0000259" key="7">
    <source>
        <dbReference type="PROSITE" id="PS50089"/>
    </source>
</evidence>
<feature type="domain" description="RING-type" evidence="7">
    <location>
        <begin position="78"/>
        <end position="121"/>
    </location>
</feature>
<protein>
    <recommendedName>
        <fullName evidence="2">RING-type E3 ubiquitin transferase</fullName>
        <ecNumber evidence="2">2.3.2.27</ecNumber>
    </recommendedName>
</protein>
<reference evidence="8" key="1">
    <citation type="submission" date="2016-11" db="EMBL/GenBank/DDBJ databases">
        <title>The genome of Nicotiana attenuata.</title>
        <authorList>
            <person name="Xu S."/>
            <person name="Brockmoeller T."/>
            <person name="Gaquerel E."/>
            <person name="Navarro A."/>
            <person name="Kuhl H."/>
            <person name="Gase K."/>
            <person name="Ling Z."/>
            <person name="Zhou W."/>
            <person name="Kreitzer C."/>
            <person name="Stanke M."/>
            <person name="Tang H."/>
            <person name="Lyons E."/>
            <person name="Pandey P."/>
            <person name="Pandey S.P."/>
            <person name="Timmermann B."/>
            <person name="Baldwin I.T."/>
        </authorList>
    </citation>
    <scope>NUCLEOTIDE SEQUENCE [LARGE SCALE GENOMIC DNA]</scope>
    <source>
        <strain evidence="8">UT</strain>
    </source>
</reference>
<keyword evidence="4 6" id="KW-0863">Zinc-finger</keyword>
<evidence type="ECO:0000313" key="9">
    <source>
        <dbReference type="Proteomes" id="UP000187609"/>
    </source>
</evidence>